<dbReference type="Pfam" id="PF08487">
    <property type="entry name" value="VIT"/>
    <property type="match status" value="1"/>
</dbReference>
<proteinExistence type="predicted"/>
<feature type="domain" description="VWFA" evidence="2">
    <location>
        <begin position="259"/>
        <end position="431"/>
    </location>
</feature>
<dbReference type="OMA" id="IDITEVW"/>
<dbReference type="SMART" id="SM00327">
    <property type="entry name" value="VWA"/>
    <property type="match status" value="1"/>
</dbReference>
<name>A0A9Q0LY70_ANAIG</name>
<dbReference type="Proteomes" id="UP001149090">
    <property type="component" value="Unassembled WGS sequence"/>
</dbReference>
<evidence type="ECO:0000256" key="1">
    <source>
        <dbReference type="SAM" id="MobiDB-lite"/>
    </source>
</evidence>
<organism evidence="4 5">
    <name type="scientific">Anaeramoeba ignava</name>
    <name type="common">Anaerobic marine amoeba</name>
    <dbReference type="NCBI Taxonomy" id="1746090"/>
    <lineage>
        <taxon>Eukaryota</taxon>
        <taxon>Metamonada</taxon>
        <taxon>Anaeramoebidae</taxon>
        <taxon>Anaeramoeba</taxon>
    </lineage>
</organism>
<dbReference type="SMART" id="SM00609">
    <property type="entry name" value="VIT"/>
    <property type="match status" value="1"/>
</dbReference>
<dbReference type="Gene3D" id="3.40.50.410">
    <property type="entry name" value="von Willebrand factor, type A domain"/>
    <property type="match status" value="1"/>
</dbReference>
<feature type="region of interest" description="Disordered" evidence="1">
    <location>
        <begin position="614"/>
        <end position="647"/>
    </location>
</feature>
<dbReference type="EMBL" id="JAPDFW010000001">
    <property type="protein sequence ID" value="KAJ5080791.1"/>
    <property type="molecule type" value="Genomic_DNA"/>
</dbReference>
<keyword evidence="5" id="KW-1185">Reference proteome</keyword>
<sequence length="647" mass="74544">MTGLIDLKTRSQIPLKGTVIDCSIRDFTGIVSVSQRYENESNFPIETIFNFPLDSSSAICQFEVFLGEKHIIGKVKEKEKAREIYDDAIAQGHTAIKMEEEKEDIFTMNVGNLLPKTQCIVIIRYTTILKETSDKGYRFFLPTIISPRYIPQKYGETNPSYFWNLKEIPGGYTANFHIEMTSNIVSVESTTHKIYPNILGQNCEFSIKPQENESQKDLEIIIHEQDPNVPRILTEFDKDSSVSMITLFPTLSEYQNNVEIIFLVDRSGSMSGLRIQSVRETLNVFLHSLPQNSYFNIYGFGSNFEKLFDKSEKYNDATLEKAKNHAENLQADLGGTEIGNVLNEVFQTNPVDGYSRQIFLLTDGDVSNTSEVIQIVQKNSQLARVFTFGIGHGASKALVEGVARAGRGEAEFILETKDIRRKVVQQLKKAIQKTITDLEINFENLSHKPESIAPFKLPPIFANQRFLFFVFWGASLSDSFYLFSNSKVVLSGFIGNEKIQWILEMGKNKVELANKFNDVEKIPLFHILGAKLMIKDLEERTSLFHDENGELKKEFSQKDVDQKIIELAKKYNLVSSKTSFIAVVENEDVDSQKESQEMVLNQINLEMEKEKRRIEEEEKMKRMKEEEMRKRRRNEKKRRRRKKKRRI</sequence>
<comment type="caution">
    <text evidence="4">The sequence shown here is derived from an EMBL/GenBank/DDBJ whole genome shotgun (WGS) entry which is preliminary data.</text>
</comment>
<gene>
    <name evidence="4" type="ORF">M0811_13770</name>
</gene>
<feature type="domain" description="VIT" evidence="3">
    <location>
        <begin position="1"/>
        <end position="127"/>
    </location>
</feature>
<feature type="compositionally biased region" description="Basic and acidic residues" evidence="1">
    <location>
        <begin position="614"/>
        <end position="629"/>
    </location>
</feature>
<dbReference type="SUPFAM" id="SSF53300">
    <property type="entry name" value="vWA-like"/>
    <property type="match status" value="1"/>
</dbReference>
<evidence type="ECO:0000313" key="4">
    <source>
        <dbReference type="EMBL" id="KAJ5080791.1"/>
    </source>
</evidence>
<dbReference type="PANTHER" id="PTHR45737">
    <property type="entry name" value="VON WILLEBRAND FACTOR A DOMAIN-CONTAINING PROTEIN 5A"/>
    <property type="match status" value="1"/>
</dbReference>
<reference evidence="4" key="1">
    <citation type="submission" date="2022-10" db="EMBL/GenBank/DDBJ databases">
        <title>Novel sulphate-reducing endosymbionts in the free-living metamonad Anaeramoeba.</title>
        <authorList>
            <person name="Jerlstrom-Hultqvist J."/>
            <person name="Cepicka I."/>
            <person name="Gallot-Lavallee L."/>
            <person name="Salas-Leiva D."/>
            <person name="Curtis B.A."/>
            <person name="Zahonova K."/>
            <person name="Pipaliya S."/>
            <person name="Dacks J."/>
            <person name="Roger A.J."/>
        </authorList>
    </citation>
    <scope>NUCLEOTIDE SEQUENCE</scope>
    <source>
        <strain evidence="4">BMAN</strain>
    </source>
</reference>
<dbReference type="OrthoDB" id="1729737at2759"/>
<dbReference type="InterPro" id="IPR002035">
    <property type="entry name" value="VWF_A"/>
</dbReference>
<accession>A0A9Q0LY70</accession>
<dbReference type="PROSITE" id="PS50234">
    <property type="entry name" value="VWFA"/>
    <property type="match status" value="1"/>
</dbReference>
<evidence type="ECO:0000313" key="5">
    <source>
        <dbReference type="Proteomes" id="UP001149090"/>
    </source>
</evidence>
<dbReference type="Pfam" id="PF13768">
    <property type="entry name" value="VWA_3"/>
    <property type="match status" value="1"/>
</dbReference>
<dbReference type="InterPro" id="IPR036465">
    <property type="entry name" value="vWFA_dom_sf"/>
</dbReference>
<evidence type="ECO:0000259" key="2">
    <source>
        <dbReference type="PROSITE" id="PS50234"/>
    </source>
</evidence>
<feature type="compositionally biased region" description="Basic residues" evidence="1">
    <location>
        <begin position="630"/>
        <end position="647"/>
    </location>
</feature>
<evidence type="ECO:0000259" key="3">
    <source>
        <dbReference type="PROSITE" id="PS51468"/>
    </source>
</evidence>
<dbReference type="PANTHER" id="PTHR45737:SF6">
    <property type="entry name" value="VON WILLEBRAND FACTOR A DOMAIN-CONTAINING PROTEIN 5A"/>
    <property type="match status" value="1"/>
</dbReference>
<dbReference type="AlphaFoldDB" id="A0A9Q0LY70"/>
<protein>
    <submittedName>
        <fullName evidence="4">von willebrand factor a domain-containing protein 5a</fullName>
    </submittedName>
</protein>
<dbReference type="InterPro" id="IPR013694">
    <property type="entry name" value="VIT"/>
</dbReference>
<dbReference type="PROSITE" id="PS51468">
    <property type="entry name" value="VIT"/>
    <property type="match status" value="1"/>
</dbReference>